<keyword evidence="4" id="KW-0788">Thiol protease</keyword>
<dbReference type="InterPro" id="IPR051794">
    <property type="entry name" value="PG_Endopeptidase_C40"/>
</dbReference>
<sequence length="601" mass="64474">MKKIICLLVVLSMVVATFAGCGKDGQQQSPEPAETVISNSEQQDEITPTVSPSASASPTPSASPSASPSSTASKSISGTDGRNGRDGQDGKDGANGEDGRDGADGQTPYIGSNGNWWIGSTDTGVSATGQGTESSIGTPIANIPVGTKFPCYPNKEFDWVTDDGVTVHINSIDIELTDKEQFTDISWDEWATNPELRRERDQYQRTDYKYTISCKITGYTDPSLAGNQIWLRCFGIEDGIGAKAVIDDNGHFIAFNDGSQRPYYQQYIDMNKIIFDYASTYGQPTPSPTPTPEPPVIADVEAFIDVAKAQLDKPYAYGGKGPDSFDTSGFIYYTLKQSGSSVGFMTSSGWANSSYPNAEGGYLRGDILCMPGRLAIYLGNNQMIEASQSEGKVVIVELDDATRQTITCGKRLYNLTLPPSNGNTQAEAFVQKAFEQLDVLYMLGGKTPEKGFDCSGLVDYALNNSGNGSFAYMTSSQWAQSSYQTVDKFEDLQYGDIVCLTGHVAICIGDGIVIDASSAAGKVVMREMSSWFEDRFICGKRLFGTSTATMQSETEESIPTPSPTQTPKESPSASPTEGANVTPSNSRELTVSPSESVTVAP</sequence>
<evidence type="ECO:0000256" key="1">
    <source>
        <dbReference type="ARBA" id="ARBA00007074"/>
    </source>
</evidence>
<dbReference type="Gene3D" id="3.90.1720.10">
    <property type="entry name" value="endopeptidase domain like (from Nostoc punctiforme)"/>
    <property type="match status" value="2"/>
</dbReference>
<feature type="compositionally biased region" description="Polar residues" evidence="5">
    <location>
        <begin position="109"/>
        <end position="132"/>
    </location>
</feature>
<organism evidence="8 9">
    <name type="scientific">Christensenella tenuis</name>
    <dbReference type="NCBI Taxonomy" id="2763033"/>
    <lineage>
        <taxon>Bacteria</taxon>
        <taxon>Bacillati</taxon>
        <taxon>Bacillota</taxon>
        <taxon>Clostridia</taxon>
        <taxon>Christensenellales</taxon>
        <taxon>Christensenellaceae</taxon>
        <taxon>Christensenella</taxon>
    </lineage>
</organism>
<comment type="similarity">
    <text evidence="1">Belongs to the peptidase C40 family.</text>
</comment>
<reference evidence="8 9" key="1">
    <citation type="submission" date="2020-08" db="EMBL/GenBank/DDBJ databases">
        <title>Genome public.</title>
        <authorList>
            <person name="Liu C."/>
            <person name="Sun Q."/>
        </authorList>
    </citation>
    <scope>NUCLEOTIDE SEQUENCE [LARGE SCALE GENOMIC DNA]</scope>
    <source>
        <strain evidence="8 9">NSJ-35</strain>
    </source>
</reference>
<evidence type="ECO:0000256" key="3">
    <source>
        <dbReference type="ARBA" id="ARBA00022801"/>
    </source>
</evidence>
<name>A0ABR7EDJ2_9FIRM</name>
<feature type="signal peptide" evidence="6">
    <location>
        <begin position="1"/>
        <end position="19"/>
    </location>
</feature>
<feature type="chain" id="PRO_5045440843" evidence="6">
    <location>
        <begin position="20"/>
        <end position="601"/>
    </location>
</feature>
<feature type="region of interest" description="Disordered" evidence="5">
    <location>
        <begin position="23"/>
        <end position="132"/>
    </location>
</feature>
<dbReference type="Pfam" id="PF00877">
    <property type="entry name" value="NLPC_P60"/>
    <property type="match status" value="2"/>
</dbReference>
<evidence type="ECO:0000256" key="2">
    <source>
        <dbReference type="ARBA" id="ARBA00022670"/>
    </source>
</evidence>
<evidence type="ECO:0000256" key="5">
    <source>
        <dbReference type="SAM" id="MobiDB-lite"/>
    </source>
</evidence>
<keyword evidence="2" id="KW-0645">Protease</keyword>
<dbReference type="Gene3D" id="2.60.120.220">
    <property type="entry name" value="Satellite virus coat domain"/>
    <property type="match status" value="1"/>
</dbReference>
<dbReference type="PROSITE" id="PS51935">
    <property type="entry name" value="NLPC_P60"/>
    <property type="match status" value="2"/>
</dbReference>
<dbReference type="PANTHER" id="PTHR47359:SF3">
    <property type="entry name" value="NLP_P60 DOMAIN-CONTAINING PROTEIN-RELATED"/>
    <property type="match status" value="1"/>
</dbReference>
<feature type="domain" description="NlpC/P60" evidence="7">
    <location>
        <begin position="297"/>
        <end position="414"/>
    </location>
</feature>
<evidence type="ECO:0000313" key="9">
    <source>
        <dbReference type="Proteomes" id="UP000606889"/>
    </source>
</evidence>
<dbReference type="RefSeq" id="WP_186857356.1">
    <property type="nucleotide sequence ID" value="NZ_JACOON010000002.1"/>
</dbReference>
<comment type="caution">
    <text evidence="8">The sequence shown here is derived from an EMBL/GenBank/DDBJ whole genome shotgun (WGS) entry which is preliminary data.</text>
</comment>
<dbReference type="PANTHER" id="PTHR47359">
    <property type="entry name" value="PEPTIDOGLYCAN DL-ENDOPEPTIDASE CWLO"/>
    <property type="match status" value="1"/>
</dbReference>
<evidence type="ECO:0000313" key="8">
    <source>
        <dbReference type="EMBL" id="MBC5647846.1"/>
    </source>
</evidence>
<gene>
    <name evidence="8" type="ORF">H8S18_05815</name>
</gene>
<evidence type="ECO:0000256" key="4">
    <source>
        <dbReference type="ARBA" id="ARBA00022807"/>
    </source>
</evidence>
<feature type="region of interest" description="Disordered" evidence="5">
    <location>
        <begin position="548"/>
        <end position="601"/>
    </location>
</feature>
<dbReference type="SUPFAM" id="SSF54001">
    <property type="entry name" value="Cysteine proteinases"/>
    <property type="match status" value="2"/>
</dbReference>
<dbReference type="PROSITE" id="PS51257">
    <property type="entry name" value="PROKAR_LIPOPROTEIN"/>
    <property type="match status" value="1"/>
</dbReference>
<evidence type="ECO:0000256" key="6">
    <source>
        <dbReference type="SAM" id="SignalP"/>
    </source>
</evidence>
<feature type="compositionally biased region" description="Polar residues" evidence="5">
    <location>
        <begin position="25"/>
        <end position="50"/>
    </location>
</feature>
<dbReference type="InterPro" id="IPR000064">
    <property type="entry name" value="NLP_P60_dom"/>
</dbReference>
<dbReference type="InterPro" id="IPR038765">
    <property type="entry name" value="Papain-like_cys_pep_sf"/>
</dbReference>
<keyword evidence="3" id="KW-0378">Hydrolase</keyword>
<keyword evidence="9" id="KW-1185">Reference proteome</keyword>
<protein>
    <submittedName>
        <fullName evidence="8">C40 family peptidase</fullName>
    </submittedName>
</protein>
<accession>A0ABR7EDJ2</accession>
<dbReference type="Proteomes" id="UP000606889">
    <property type="component" value="Unassembled WGS sequence"/>
</dbReference>
<feature type="compositionally biased region" description="Basic and acidic residues" evidence="5">
    <location>
        <begin position="82"/>
        <end position="103"/>
    </location>
</feature>
<dbReference type="EMBL" id="JACOON010000002">
    <property type="protein sequence ID" value="MBC5647846.1"/>
    <property type="molecule type" value="Genomic_DNA"/>
</dbReference>
<evidence type="ECO:0000259" key="7">
    <source>
        <dbReference type="PROSITE" id="PS51935"/>
    </source>
</evidence>
<feature type="compositionally biased region" description="Low complexity" evidence="5">
    <location>
        <begin position="51"/>
        <end position="73"/>
    </location>
</feature>
<keyword evidence="6" id="KW-0732">Signal</keyword>
<feature type="domain" description="NlpC/P60" evidence="7">
    <location>
        <begin position="423"/>
        <end position="543"/>
    </location>
</feature>
<proteinExistence type="inferred from homology"/>